<sequence length="414" mass="45538">MSIWPRTDSDGFAIDPATGTAIQSTASPTAAIDIALHPLPPLPVLAQIWTDLEARADSSFFLSWTWIGPWLSQMPAGIEPRLLVARRGSDVVGLAVLCPRRRRRLGLLPGRCWMLHETGDRGYDRLFMEYNGILADRRLGDEVTDTALHWLGARLSANDELVLGGLTLAAERAARRVAARTGHSLQIRTADSAQWVDLAPVRARGGDFRAGLGRNTRAAVNRSERLYRARGRLEYRVAATVEEALADFAGLEVLHQAGWQARGQAGAFSNPAFRPFHEQLIARGVPSGAVRLCRISAGGQPIGYLYNFVHRNRVMNYQGGFAFETDNRLKPGLLSHVLAIEDALARGEDCYDFMSTPAGHKPLLSNAEQPMNWLTLGPDRVSRRVEAHCRSARGLMVDAVKRSLRGWIAPAKSI</sequence>
<gene>
    <name evidence="2" type="ORF">DM194_13530</name>
</gene>
<dbReference type="AlphaFoldDB" id="A0A2U9S9V1"/>
<feature type="domain" description="BioF2-like acetyltransferase" evidence="1">
    <location>
        <begin position="214"/>
        <end position="361"/>
    </location>
</feature>
<geneLocation type="plasmid" evidence="2 3">
    <name>unnamed1</name>
</geneLocation>
<evidence type="ECO:0000259" key="1">
    <source>
        <dbReference type="Pfam" id="PF13480"/>
    </source>
</evidence>
<dbReference type="EMBL" id="CP029830">
    <property type="protein sequence ID" value="AWU95356.1"/>
    <property type="molecule type" value="Genomic_DNA"/>
</dbReference>
<dbReference type="SUPFAM" id="SSF55729">
    <property type="entry name" value="Acyl-CoA N-acyltransferases (Nat)"/>
    <property type="match status" value="1"/>
</dbReference>
<dbReference type="KEGG" id="azm:DM194_13530"/>
<accession>A0A2U9S9V1</accession>
<dbReference type="Proteomes" id="UP000249605">
    <property type="component" value="Plasmid unnamed1"/>
</dbReference>
<dbReference type="RefSeq" id="WP_111068124.1">
    <property type="nucleotide sequence ID" value="NZ_CP029830.1"/>
</dbReference>
<keyword evidence="2" id="KW-0808">Transferase</keyword>
<dbReference type="GO" id="GO:0016740">
    <property type="term" value="F:transferase activity"/>
    <property type="evidence" value="ECO:0007669"/>
    <property type="project" value="UniProtKB-KW"/>
</dbReference>
<dbReference type="OrthoDB" id="9808976at2"/>
<organism evidence="2 3">
    <name type="scientific">Azospirillum ramasamyi</name>
    <dbReference type="NCBI Taxonomy" id="682998"/>
    <lineage>
        <taxon>Bacteria</taxon>
        <taxon>Pseudomonadati</taxon>
        <taxon>Pseudomonadota</taxon>
        <taxon>Alphaproteobacteria</taxon>
        <taxon>Rhodospirillales</taxon>
        <taxon>Azospirillaceae</taxon>
        <taxon>Azospirillum</taxon>
    </lineage>
</organism>
<evidence type="ECO:0000313" key="2">
    <source>
        <dbReference type="EMBL" id="AWU95356.1"/>
    </source>
</evidence>
<evidence type="ECO:0000313" key="3">
    <source>
        <dbReference type="Proteomes" id="UP000249605"/>
    </source>
</evidence>
<proteinExistence type="predicted"/>
<dbReference type="Pfam" id="PF13480">
    <property type="entry name" value="Acetyltransf_6"/>
    <property type="match status" value="1"/>
</dbReference>
<keyword evidence="2" id="KW-0614">Plasmid</keyword>
<dbReference type="InterPro" id="IPR016181">
    <property type="entry name" value="Acyl_CoA_acyltransferase"/>
</dbReference>
<dbReference type="Gene3D" id="3.40.630.30">
    <property type="match status" value="1"/>
</dbReference>
<dbReference type="InterPro" id="IPR038740">
    <property type="entry name" value="BioF2-like_GNAT_dom"/>
</dbReference>
<name>A0A2U9S9V1_9PROT</name>
<protein>
    <submittedName>
        <fullName evidence="2">GNAT family N-acetyltransferase</fullName>
    </submittedName>
</protein>
<keyword evidence="3" id="KW-1185">Reference proteome</keyword>
<reference evidence="2 3" key="1">
    <citation type="submission" date="2018-06" db="EMBL/GenBank/DDBJ databases">
        <title>Complete genome sequencing of Azospirillum sp. M2T2B2.</title>
        <authorList>
            <person name="Heo J."/>
            <person name="Kim S.-J."/>
            <person name="Kwon S.-W."/>
            <person name="Anandham R."/>
        </authorList>
    </citation>
    <scope>NUCLEOTIDE SEQUENCE [LARGE SCALE GENOMIC DNA]</scope>
    <source>
        <strain evidence="2 3">M2T2B2</strain>
        <plasmid evidence="2 3">unnamed1</plasmid>
    </source>
</reference>